<evidence type="ECO:0000256" key="2">
    <source>
        <dbReference type="ARBA" id="ARBA00022475"/>
    </source>
</evidence>
<dbReference type="InterPro" id="IPR001173">
    <property type="entry name" value="Glyco_trans_2-like"/>
</dbReference>
<protein>
    <recommendedName>
        <fullName evidence="9">4,4'-diaponeurosporenoate glycosyltransferase</fullName>
    </recommendedName>
</protein>
<comment type="function">
    <text evidence="6">Catalyzes the glycosylation of 4,4'-diaponeurosporenoate, i.e. the esterification of glucose at the C1'' position with the carboxyl group of 4,4'-diaponeurosporenic acid, to form glycosyl-4,4'-diaponeurosporenoate. This is a step in the biosynthesis of staphyloxanthin, an orange pigment present in most staphylococci strains.</text>
</comment>
<evidence type="ECO:0000256" key="5">
    <source>
        <dbReference type="ARBA" id="ARBA00023136"/>
    </source>
</evidence>
<comment type="caution">
    <text evidence="11">The sequence shown here is derived from an EMBL/GenBank/DDBJ whole genome shotgun (WGS) entry which is preliminary data.</text>
</comment>
<comment type="similarity">
    <text evidence="8">Belongs to the glycosyltransferase 2 family. CrtQ subfamily.</text>
</comment>
<evidence type="ECO:0000256" key="3">
    <source>
        <dbReference type="ARBA" id="ARBA00022676"/>
    </source>
</evidence>
<keyword evidence="2" id="KW-1003">Cell membrane</keyword>
<evidence type="ECO:0000256" key="8">
    <source>
        <dbReference type="ARBA" id="ARBA00038120"/>
    </source>
</evidence>
<keyword evidence="5" id="KW-0472">Membrane</keyword>
<keyword evidence="12" id="KW-1185">Reference proteome</keyword>
<organism evidence="11 12">
    <name type="scientific">Petrachloros mirabilis ULC683</name>
    <dbReference type="NCBI Taxonomy" id="2781853"/>
    <lineage>
        <taxon>Bacteria</taxon>
        <taxon>Bacillati</taxon>
        <taxon>Cyanobacteriota</taxon>
        <taxon>Cyanophyceae</taxon>
        <taxon>Synechococcales</taxon>
        <taxon>Petrachlorosaceae</taxon>
        <taxon>Petrachloros</taxon>
        <taxon>Petrachloros mirabilis</taxon>
    </lineage>
</organism>
<dbReference type="SUPFAM" id="SSF53448">
    <property type="entry name" value="Nucleotide-diphospho-sugar transferases"/>
    <property type="match status" value="1"/>
</dbReference>
<gene>
    <name evidence="11" type="ORF">GS597_03765</name>
</gene>
<dbReference type="Proteomes" id="UP000607397">
    <property type="component" value="Unassembled WGS sequence"/>
</dbReference>
<evidence type="ECO:0000313" key="12">
    <source>
        <dbReference type="Proteomes" id="UP000607397"/>
    </source>
</evidence>
<evidence type="ECO:0000256" key="9">
    <source>
        <dbReference type="ARBA" id="ARBA00040345"/>
    </source>
</evidence>
<dbReference type="EMBL" id="WVIC01000005">
    <property type="protein sequence ID" value="NCJ05639.1"/>
    <property type="molecule type" value="Genomic_DNA"/>
</dbReference>
<sequence>MSANPALSIIIPASNEAGWIDACLKAVAASQGAAGEVVVVANGCTDDTAARARTHATSLAAAGFTLSVLETPAQGKPGALNTGDAAARYGVRVYLDADVTVSPLLMAQIAGALAVSTPCLAGGTPQVAPAHSTVTQAYARFWSQLPFVVQGCPAFGLYAVNAAGRKRWGEFPAIISDDTFVRLSFAPSERLRLPATYVWPMVEGFAALVRVRRRQDQGVAEVAQLFPHLPTNDDKIRPDTGWLLRQLVADPAAFLTYAVVTLAVRVGWRTQSGWGRGR</sequence>
<dbReference type="GO" id="GO:0016757">
    <property type="term" value="F:glycosyltransferase activity"/>
    <property type="evidence" value="ECO:0007669"/>
    <property type="project" value="UniProtKB-KW"/>
</dbReference>
<dbReference type="RefSeq" id="WP_161824117.1">
    <property type="nucleotide sequence ID" value="NZ_WVIC01000005.1"/>
</dbReference>
<evidence type="ECO:0000256" key="6">
    <source>
        <dbReference type="ARBA" id="ARBA00037281"/>
    </source>
</evidence>
<reference evidence="11" key="1">
    <citation type="submission" date="2019-12" db="EMBL/GenBank/DDBJ databases">
        <title>High-Quality draft genome sequences of three cyanobacteria isolated from the limestone walls of the Old Cathedral of Coimbra.</title>
        <authorList>
            <person name="Tiago I."/>
            <person name="Soares F."/>
            <person name="Portugal A."/>
        </authorList>
    </citation>
    <scope>NUCLEOTIDE SEQUENCE [LARGE SCALE GENOMIC DNA]</scope>
    <source>
        <strain evidence="11">C</strain>
    </source>
</reference>
<dbReference type="PANTHER" id="PTHR43646">
    <property type="entry name" value="GLYCOSYLTRANSFERASE"/>
    <property type="match status" value="1"/>
</dbReference>
<name>A0A8K2AGY7_9CYAN</name>
<keyword evidence="4" id="KW-0808">Transferase</keyword>
<evidence type="ECO:0000256" key="1">
    <source>
        <dbReference type="ARBA" id="ARBA00004236"/>
    </source>
</evidence>
<feature type="domain" description="Glycosyltransferase 2-like" evidence="10">
    <location>
        <begin position="8"/>
        <end position="115"/>
    </location>
</feature>
<evidence type="ECO:0000259" key="10">
    <source>
        <dbReference type="Pfam" id="PF00535"/>
    </source>
</evidence>
<comment type="pathway">
    <text evidence="7">Carotenoid biosynthesis; staphyloxanthin biosynthesis; staphyloxanthin from farnesyl diphosphate: step 4/5.</text>
</comment>
<dbReference type="PANTHER" id="PTHR43646:SF2">
    <property type="entry name" value="GLYCOSYLTRANSFERASE 2-LIKE DOMAIN-CONTAINING PROTEIN"/>
    <property type="match status" value="1"/>
</dbReference>
<comment type="subcellular location">
    <subcellularLocation>
        <location evidence="1">Cell membrane</location>
    </subcellularLocation>
</comment>
<dbReference type="Gene3D" id="3.90.550.10">
    <property type="entry name" value="Spore Coat Polysaccharide Biosynthesis Protein SpsA, Chain A"/>
    <property type="match status" value="1"/>
</dbReference>
<dbReference type="InterPro" id="IPR029044">
    <property type="entry name" value="Nucleotide-diphossugar_trans"/>
</dbReference>
<dbReference type="Pfam" id="PF00535">
    <property type="entry name" value="Glycos_transf_2"/>
    <property type="match status" value="1"/>
</dbReference>
<accession>A0A8K2AGY7</accession>
<dbReference type="AlphaFoldDB" id="A0A8K2AGY7"/>
<proteinExistence type="inferred from homology"/>
<evidence type="ECO:0000313" key="11">
    <source>
        <dbReference type="EMBL" id="NCJ05639.1"/>
    </source>
</evidence>
<dbReference type="GO" id="GO:0005886">
    <property type="term" value="C:plasma membrane"/>
    <property type="evidence" value="ECO:0007669"/>
    <property type="project" value="UniProtKB-SubCell"/>
</dbReference>
<keyword evidence="3" id="KW-0328">Glycosyltransferase</keyword>
<evidence type="ECO:0000256" key="4">
    <source>
        <dbReference type="ARBA" id="ARBA00022679"/>
    </source>
</evidence>
<evidence type="ECO:0000256" key="7">
    <source>
        <dbReference type="ARBA" id="ARBA00037904"/>
    </source>
</evidence>